<keyword evidence="3" id="KW-1185">Reference proteome</keyword>
<reference evidence="2 3" key="1">
    <citation type="submission" date="2020-05" db="EMBL/GenBank/DDBJ databases">
        <title>Complete closed genome sequence of Defluviicoccus vanus.</title>
        <authorList>
            <person name="Bessarab I."/>
            <person name="Arumugam K."/>
            <person name="Maszenan A.M."/>
            <person name="Seviour R.J."/>
            <person name="Williams R.B."/>
        </authorList>
    </citation>
    <scope>NUCLEOTIDE SEQUENCE [LARGE SCALE GENOMIC DNA]</scope>
    <source>
        <strain evidence="2 3">Ben 114</strain>
    </source>
</reference>
<name>A0A7H1N548_9PROT</name>
<evidence type="ECO:0000259" key="1">
    <source>
        <dbReference type="Pfam" id="PF01814"/>
    </source>
</evidence>
<dbReference type="RefSeq" id="WP_190261295.1">
    <property type="nucleotide sequence ID" value="NZ_CP053923.1"/>
</dbReference>
<dbReference type="Pfam" id="PF01814">
    <property type="entry name" value="Hemerythrin"/>
    <property type="match status" value="1"/>
</dbReference>
<evidence type="ECO:0000313" key="3">
    <source>
        <dbReference type="Proteomes" id="UP000516369"/>
    </source>
</evidence>
<evidence type="ECO:0000313" key="2">
    <source>
        <dbReference type="EMBL" id="QNT70834.1"/>
    </source>
</evidence>
<dbReference type="InterPro" id="IPR012312">
    <property type="entry name" value="Hemerythrin-like"/>
</dbReference>
<dbReference type="Proteomes" id="UP000516369">
    <property type="component" value="Chromosome"/>
</dbReference>
<organism evidence="2 3">
    <name type="scientific">Defluviicoccus vanus</name>
    <dbReference type="NCBI Taxonomy" id="111831"/>
    <lineage>
        <taxon>Bacteria</taxon>
        <taxon>Pseudomonadati</taxon>
        <taxon>Pseudomonadota</taxon>
        <taxon>Alphaproteobacteria</taxon>
        <taxon>Rhodospirillales</taxon>
        <taxon>Rhodospirillaceae</taxon>
        <taxon>Defluviicoccus</taxon>
    </lineage>
</organism>
<protein>
    <submittedName>
        <fullName evidence="2">Hemerythrin domain-containing protein</fullName>
    </submittedName>
</protein>
<dbReference type="AlphaFoldDB" id="A0A7H1N548"/>
<dbReference type="KEGG" id="dvn:HQ394_17830"/>
<gene>
    <name evidence="2" type="ORF">HQ394_17830</name>
</gene>
<sequence length="176" mass="19671">MSNLTELGQLLHEEHFRILVAVCGLENRVGGAYECQPLDAANAEDRHQLEELVAALDEVIGHHAFEETVIFPLIRQCGKRELTNALAIEHLAIEPMAMRLRVVADAMLQSGTGAERWSEFRAAASALIAEVLQHLQKEELNIVQHLDEFLDPQMDHQLALDHLADRANSRQPAFAL</sequence>
<dbReference type="EMBL" id="CP053923">
    <property type="protein sequence ID" value="QNT70834.1"/>
    <property type="molecule type" value="Genomic_DNA"/>
</dbReference>
<proteinExistence type="predicted"/>
<feature type="domain" description="Hemerythrin-like" evidence="1">
    <location>
        <begin position="39"/>
        <end position="143"/>
    </location>
</feature>
<dbReference type="Gene3D" id="1.20.120.520">
    <property type="entry name" value="nmb1532 protein domain like"/>
    <property type="match status" value="1"/>
</dbReference>
<accession>A0A7H1N548</accession>